<evidence type="ECO:0000256" key="1">
    <source>
        <dbReference type="SAM" id="MobiDB-lite"/>
    </source>
</evidence>
<feature type="compositionally biased region" description="Low complexity" evidence="1">
    <location>
        <begin position="37"/>
        <end position="46"/>
    </location>
</feature>
<gene>
    <name evidence="3" type="ORF">QJS10_CPB19g00254</name>
</gene>
<dbReference type="AlphaFoldDB" id="A0AAV9CGH0"/>
<feature type="compositionally biased region" description="Low complexity" evidence="1">
    <location>
        <begin position="83"/>
        <end position="101"/>
    </location>
</feature>
<dbReference type="InterPro" id="IPR025558">
    <property type="entry name" value="DUF4283"/>
</dbReference>
<feature type="region of interest" description="Disordered" evidence="1">
    <location>
        <begin position="474"/>
        <end position="516"/>
    </location>
</feature>
<feature type="region of interest" description="Disordered" evidence="1">
    <location>
        <begin position="563"/>
        <end position="664"/>
    </location>
</feature>
<feature type="region of interest" description="Disordered" evidence="1">
    <location>
        <begin position="1"/>
        <end position="46"/>
    </location>
</feature>
<dbReference type="PANTHER" id="PTHR31286:SF180">
    <property type="entry name" value="OS10G0362600 PROTEIN"/>
    <property type="match status" value="1"/>
</dbReference>
<name>A0AAV9CGH0_ACOCL</name>
<dbReference type="PANTHER" id="PTHR31286">
    <property type="entry name" value="GLYCINE-RICH CELL WALL STRUCTURAL PROTEIN 1.8-LIKE"/>
    <property type="match status" value="1"/>
</dbReference>
<protein>
    <recommendedName>
        <fullName evidence="2">DUF4283 domain-containing protein</fullName>
    </recommendedName>
</protein>
<comment type="caution">
    <text evidence="3">The sequence shown here is derived from an EMBL/GenBank/DDBJ whole genome shotgun (WGS) entry which is preliminary data.</text>
</comment>
<feature type="compositionally biased region" description="Polar residues" evidence="1">
    <location>
        <begin position="118"/>
        <end position="131"/>
    </location>
</feature>
<keyword evidence="4" id="KW-1185">Reference proteome</keyword>
<evidence type="ECO:0000259" key="2">
    <source>
        <dbReference type="Pfam" id="PF14111"/>
    </source>
</evidence>
<feature type="compositionally biased region" description="Polar residues" evidence="1">
    <location>
        <begin position="630"/>
        <end position="645"/>
    </location>
</feature>
<dbReference type="InterPro" id="IPR040256">
    <property type="entry name" value="At4g02000-like"/>
</dbReference>
<accession>A0AAV9CGH0</accession>
<reference evidence="3" key="1">
    <citation type="journal article" date="2023" name="Nat. Commun.">
        <title>Diploid and tetraploid genomes of Acorus and the evolution of monocots.</title>
        <authorList>
            <person name="Ma L."/>
            <person name="Liu K.W."/>
            <person name="Li Z."/>
            <person name="Hsiao Y.Y."/>
            <person name="Qi Y."/>
            <person name="Fu T."/>
            <person name="Tang G.D."/>
            <person name="Zhang D."/>
            <person name="Sun W.H."/>
            <person name="Liu D.K."/>
            <person name="Li Y."/>
            <person name="Chen G.Z."/>
            <person name="Liu X.D."/>
            <person name="Liao X.Y."/>
            <person name="Jiang Y.T."/>
            <person name="Yu X."/>
            <person name="Hao Y."/>
            <person name="Huang J."/>
            <person name="Zhao X.W."/>
            <person name="Ke S."/>
            <person name="Chen Y.Y."/>
            <person name="Wu W.L."/>
            <person name="Hsu J.L."/>
            <person name="Lin Y.F."/>
            <person name="Huang M.D."/>
            <person name="Li C.Y."/>
            <person name="Huang L."/>
            <person name="Wang Z.W."/>
            <person name="Zhao X."/>
            <person name="Zhong W.Y."/>
            <person name="Peng D.H."/>
            <person name="Ahmad S."/>
            <person name="Lan S."/>
            <person name="Zhang J.S."/>
            <person name="Tsai W.C."/>
            <person name="Van de Peer Y."/>
            <person name="Liu Z.J."/>
        </authorList>
    </citation>
    <scope>NUCLEOTIDE SEQUENCE</scope>
    <source>
        <strain evidence="3">CP</strain>
    </source>
</reference>
<proteinExistence type="predicted"/>
<feature type="region of interest" description="Disordered" evidence="1">
    <location>
        <begin position="58"/>
        <end position="137"/>
    </location>
</feature>
<dbReference type="EMBL" id="JAUJYO010000019">
    <property type="protein sequence ID" value="KAK1288036.1"/>
    <property type="molecule type" value="Genomic_DNA"/>
</dbReference>
<feature type="compositionally biased region" description="Polar residues" evidence="1">
    <location>
        <begin position="478"/>
        <end position="487"/>
    </location>
</feature>
<feature type="region of interest" description="Disordered" evidence="1">
    <location>
        <begin position="155"/>
        <end position="196"/>
    </location>
</feature>
<sequence length="664" mass="71239">MPASPALQGPSDPLPPLPPDPPTHSPPPLSSANPKTSLPSSSSSLSLPLALDRAGVISSYSRKKAPPESSATDSKAPPKSSAMVAPMVPPSSLSVPPTATSMEISPSPVGASTKDGVSPSSPSKVPTQVTGLLSLPPTIPVNKVSLSTVDPSLNKASSSKGILPTPTPKLYLGESSMTANPKKGEPMRPRRNKINVPLPGVSEEVKLWSSFFSSSDSKRPQTSVEFYAPEVDCSKKVAVLEEDEVSEAEEAWGFILVGYVWGKSPVFTPFLQFLKKLWKPKGEIILHLQGNGFFMINFSLEEDLTNVLEGGPWTMDNRPFVIQKWSRNTKMELERLKSIPIWIKFPNLPLHFWSRTCIGKIASLIGTPLYMDTPTAARSRIAFARVCVEIEAGEELPDEVFVQIRNGDREAIRVTYDWKPEACKFCNTFGHDEALCCKKPRFTKAISQISSENGMKAAAVQLDDPPFIEVKSKKANKEGTQSSTPEDSNVQNQQNISSSGMELSKESSMPALQSSSALKPALANSLPAQKISNSASALPSCPNPFSILQTDISKANTMSLGCPHQFSSNQEGPQTSAMTKVASVDTTPSVSPASGENSKEQILDNVLHSPNIPSVPASKAKKKKKGPSADVQSESSDSMVSLTGTKKTKKKRHLPSSGQSKAIA</sequence>
<feature type="domain" description="DUF4283" evidence="2">
    <location>
        <begin position="249"/>
        <end position="331"/>
    </location>
</feature>
<reference evidence="3" key="2">
    <citation type="submission" date="2023-06" db="EMBL/GenBank/DDBJ databases">
        <authorList>
            <person name="Ma L."/>
            <person name="Liu K.-W."/>
            <person name="Li Z."/>
            <person name="Hsiao Y.-Y."/>
            <person name="Qi Y."/>
            <person name="Fu T."/>
            <person name="Tang G."/>
            <person name="Zhang D."/>
            <person name="Sun W.-H."/>
            <person name="Liu D.-K."/>
            <person name="Li Y."/>
            <person name="Chen G.-Z."/>
            <person name="Liu X.-D."/>
            <person name="Liao X.-Y."/>
            <person name="Jiang Y.-T."/>
            <person name="Yu X."/>
            <person name="Hao Y."/>
            <person name="Huang J."/>
            <person name="Zhao X.-W."/>
            <person name="Ke S."/>
            <person name="Chen Y.-Y."/>
            <person name="Wu W.-L."/>
            <person name="Hsu J.-L."/>
            <person name="Lin Y.-F."/>
            <person name="Huang M.-D."/>
            <person name="Li C.-Y."/>
            <person name="Huang L."/>
            <person name="Wang Z.-W."/>
            <person name="Zhao X."/>
            <person name="Zhong W.-Y."/>
            <person name="Peng D.-H."/>
            <person name="Ahmad S."/>
            <person name="Lan S."/>
            <person name="Zhang J.-S."/>
            <person name="Tsai W.-C."/>
            <person name="Van De Peer Y."/>
            <person name="Liu Z.-J."/>
        </authorList>
    </citation>
    <scope>NUCLEOTIDE SEQUENCE</scope>
    <source>
        <strain evidence="3">CP</strain>
        <tissue evidence="3">Leaves</tissue>
    </source>
</reference>
<feature type="compositionally biased region" description="Low complexity" evidence="1">
    <location>
        <begin position="488"/>
        <end position="509"/>
    </location>
</feature>
<feature type="compositionally biased region" description="Polar residues" evidence="1">
    <location>
        <begin position="563"/>
        <end position="596"/>
    </location>
</feature>
<feature type="compositionally biased region" description="Pro residues" evidence="1">
    <location>
        <begin position="12"/>
        <end position="29"/>
    </location>
</feature>
<dbReference type="Proteomes" id="UP001180020">
    <property type="component" value="Unassembled WGS sequence"/>
</dbReference>
<dbReference type="Pfam" id="PF14111">
    <property type="entry name" value="DUF4283"/>
    <property type="match status" value="1"/>
</dbReference>
<organism evidence="3 4">
    <name type="scientific">Acorus calamus</name>
    <name type="common">Sweet flag</name>
    <dbReference type="NCBI Taxonomy" id="4465"/>
    <lineage>
        <taxon>Eukaryota</taxon>
        <taxon>Viridiplantae</taxon>
        <taxon>Streptophyta</taxon>
        <taxon>Embryophyta</taxon>
        <taxon>Tracheophyta</taxon>
        <taxon>Spermatophyta</taxon>
        <taxon>Magnoliopsida</taxon>
        <taxon>Liliopsida</taxon>
        <taxon>Acoraceae</taxon>
        <taxon>Acorus</taxon>
    </lineage>
</organism>
<evidence type="ECO:0000313" key="3">
    <source>
        <dbReference type="EMBL" id="KAK1288036.1"/>
    </source>
</evidence>
<evidence type="ECO:0000313" key="4">
    <source>
        <dbReference type="Proteomes" id="UP001180020"/>
    </source>
</evidence>